<feature type="domain" description="TRAP C4-dicarboxylate transport system permease DctM subunit" evidence="2">
    <location>
        <begin position="101"/>
        <end position="534"/>
    </location>
</feature>
<keyword evidence="1" id="KW-0472">Membrane</keyword>
<evidence type="ECO:0000259" key="2">
    <source>
        <dbReference type="Pfam" id="PF06808"/>
    </source>
</evidence>
<accession>A0AA41R5Q1</accession>
<feature type="transmembrane region" description="Helical" evidence="1">
    <location>
        <begin position="281"/>
        <end position="303"/>
    </location>
</feature>
<keyword evidence="4" id="KW-1185">Reference proteome</keyword>
<dbReference type="RefSeq" id="WP_246908605.1">
    <property type="nucleotide sequence ID" value="NZ_JALJRB010000012.1"/>
</dbReference>
<evidence type="ECO:0000256" key="1">
    <source>
        <dbReference type="SAM" id="Phobius"/>
    </source>
</evidence>
<sequence length="616" mass="65106">MGRILAFLATVVAVTMSLFHIYTGYFGSLDPWSQRVTHLTLGLLITFLSYPIVKGKKVNVIDILLALISLACGAYVILNMDAIVDRAGMPATWDVVFGVVTILLVLEMTRRVIGLALVIVAVVFLLYAYFGPWLPEAIAHRGYGIERIATHMYTTLEGIFGVPLAVSATFVILFVIFGAFLEATKTGDFFINLANSIAGRARGGPAKVAVISSSFFGTISGSAVANVVGTGTYTIPLMKRTGYTPPFSASVEAVASSGGQLVPPVMGAAAFVISEMTGESYLKICVAAIIPSLLYYIALFTSVDREARRVGLQGMREDEVPSFFGTLKSRGYLAISALVLVYLLAIRMTSPSYAAFWAIISSILLSSIKQETRLDLKGLIRALESGAKSALAVVAACAAAGLVVGVVSLTGLGLKFSGAVIALAGGNLYLTLFLTMIASLILGMGLPTTAAYIICAVLAVPALTNLGVGVLAAHLFVFYFAIISAITPPVALAAYAGSAIAKSQPMETAVTACRIGLAAFIIPYMFIFNPSLLMDGGVISIIWVSLTASAGVFMLSCSTIGWLFSSLSTWERVLLFIGSILLIEGRLATDIAAVIVLVPVLLQQIAMHRRQRLAVS</sequence>
<evidence type="ECO:0000313" key="4">
    <source>
        <dbReference type="Proteomes" id="UP001165427"/>
    </source>
</evidence>
<gene>
    <name evidence="3" type="ORF">MRX98_12145</name>
</gene>
<dbReference type="Proteomes" id="UP001165427">
    <property type="component" value="Unassembled WGS sequence"/>
</dbReference>
<feature type="transmembrane region" description="Helical" evidence="1">
    <location>
        <begin position="475"/>
        <end position="496"/>
    </location>
</feature>
<dbReference type="EMBL" id="JALJRB010000012">
    <property type="protein sequence ID" value="MCJ8501326.1"/>
    <property type="molecule type" value="Genomic_DNA"/>
</dbReference>
<feature type="transmembrane region" description="Helical" evidence="1">
    <location>
        <begin position="419"/>
        <end position="444"/>
    </location>
</feature>
<name>A0AA41R5Q1_9BACT</name>
<protein>
    <submittedName>
        <fullName evidence="3">TRAP transporter permease</fullName>
    </submittedName>
</protein>
<feature type="transmembrane region" description="Helical" evidence="1">
    <location>
        <begin position="90"/>
        <end position="106"/>
    </location>
</feature>
<dbReference type="InterPro" id="IPR011853">
    <property type="entry name" value="TRAP_DctM-Dct_fused"/>
</dbReference>
<dbReference type="PANTHER" id="PTHR43849:SF2">
    <property type="entry name" value="BLL3936 PROTEIN"/>
    <property type="match status" value="1"/>
</dbReference>
<reference evidence="3" key="1">
    <citation type="submission" date="2022-04" db="EMBL/GenBank/DDBJ databases">
        <title>Desulfatitalea alkaliphila sp. nov., a novel anaerobic sulfate-reducing bacterium isolated from terrestrial mud volcano, Taman Peninsula, Russia.</title>
        <authorList>
            <person name="Khomyakova M.A."/>
            <person name="Merkel A.Y."/>
            <person name="Slobodkin A.I."/>
        </authorList>
    </citation>
    <scope>NUCLEOTIDE SEQUENCE</scope>
    <source>
        <strain evidence="3">M08but</strain>
    </source>
</reference>
<feature type="transmembrane region" description="Helical" evidence="1">
    <location>
        <begin position="159"/>
        <end position="181"/>
    </location>
</feature>
<comment type="caution">
    <text evidence="3">The sequence shown here is derived from an EMBL/GenBank/DDBJ whole genome shotgun (WGS) entry which is preliminary data.</text>
</comment>
<feature type="transmembrane region" description="Helical" evidence="1">
    <location>
        <begin position="35"/>
        <end position="53"/>
    </location>
</feature>
<feature type="transmembrane region" description="Helical" evidence="1">
    <location>
        <begin position="540"/>
        <end position="564"/>
    </location>
</feature>
<evidence type="ECO:0000313" key="3">
    <source>
        <dbReference type="EMBL" id="MCJ8501326.1"/>
    </source>
</evidence>
<dbReference type="AlphaFoldDB" id="A0AA41R5Q1"/>
<keyword evidence="1" id="KW-1133">Transmembrane helix</keyword>
<keyword evidence="1" id="KW-0812">Transmembrane</keyword>
<feature type="transmembrane region" description="Helical" evidence="1">
    <location>
        <begin position="390"/>
        <end position="412"/>
    </location>
</feature>
<feature type="transmembrane region" description="Helical" evidence="1">
    <location>
        <begin position="576"/>
        <end position="602"/>
    </location>
</feature>
<feature type="transmembrane region" description="Helical" evidence="1">
    <location>
        <begin position="450"/>
        <end position="468"/>
    </location>
</feature>
<feature type="transmembrane region" description="Helical" evidence="1">
    <location>
        <begin position="508"/>
        <end position="528"/>
    </location>
</feature>
<feature type="transmembrane region" description="Helical" evidence="1">
    <location>
        <begin position="113"/>
        <end position="130"/>
    </location>
</feature>
<dbReference type="InterPro" id="IPR010656">
    <property type="entry name" value="DctM"/>
</dbReference>
<dbReference type="PANTHER" id="PTHR43849">
    <property type="entry name" value="BLL3936 PROTEIN"/>
    <property type="match status" value="1"/>
</dbReference>
<feature type="transmembrane region" description="Helical" evidence="1">
    <location>
        <begin position="60"/>
        <end position="78"/>
    </location>
</feature>
<organism evidence="3 4">
    <name type="scientific">Desulfatitalea alkaliphila</name>
    <dbReference type="NCBI Taxonomy" id="2929485"/>
    <lineage>
        <taxon>Bacteria</taxon>
        <taxon>Pseudomonadati</taxon>
        <taxon>Thermodesulfobacteriota</taxon>
        <taxon>Desulfobacteria</taxon>
        <taxon>Desulfobacterales</taxon>
        <taxon>Desulfosarcinaceae</taxon>
        <taxon>Desulfatitalea</taxon>
    </lineage>
</organism>
<dbReference type="NCBIfam" id="TIGR02123">
    <property type="entry name" value="TRAP_fused"/>
    <property type="match status" value="1"/>
</dbReference>
<proteinExistence type="predicted"/>
<dbReference type="Pfam" id="PF06808">
    <property type="entry name" value="DctM"/>
    <property type="match status" value="1"/>
</dbReference>